<accession>A0ABR7S1J3</accession>
<reference evidence="1 2" key="1">
    <citation type="submission" date="2016-06" db="EMBL/GenBank/DDBJ databases">
        <authorList>
            <person name="Ramos C."/>
            <person name="Pintado A."/>
            <person name="Crespo-Gomez J.I."/>
        </authorList>
    </citation>
    <scope>NUCLEOTIDE SEQUENCE [LARGE SCALE GENOMIC DNA]</scope>
    <source>
        <strain evidence="1 2">AVO110</strain>
    </source>
</reference>
<dbReference type="EMBL" id="LZEU01000001">
    <property type="protein sequence ID" value="MBC9250665.1"/>
    <property type="molecule type" value="Genomic_DNA"/>
</dbReference>
<keyword evidence="2" id="KW-1185">Reference proteome</keyword>
<organism evidence="1 2">
    <name type="scientific">Aquipseudomonas alcaligenes</name>
    <name type="common">Pseudomonas alcaligenes</name>
    <dbReference type="NCBI Taxonomy" id="43263"/>
    <lineage>
        <taxon>Bacteria</taxon>
        <taxon>Pseudomonadati</taxon>
        <taxon>Pseudomonadota</taxon>
        <taxon>Gammaproteobacteria</taxon>
        <taxon>Pseudomonadales</taxon>
        <taxon>Pseudomonadaceae</taxon>
        <taxon>Aquipseudomonas</taxon>
    </lineage>
</organism>
<dbReference type="Proteomes" id="UP000744555">
    <property type="component" value="Unassembled WGS sequence"/>
</dbReference>
<evidence type="ECO:0000313" key="1">
    <source>
        <dbReference type="EMBL" id="MBC9250665.1"/>
    </source>
</evidence>
<sequence length="204" mass="23074">MPALGLEPTVVKRKKGQNEYLIWSAKAGAALTLYEKSHVLYLLRQEFSPHVTALSGEAFQLKTPYGTAVMPISASLGDQLKLAIFDSPQLVVQQVAALCEQRGWILDVITTSQHTDSSHEFWNLLEMQQWLLRWGGGVREKDIQIFARSMRSGHSFALQQQLSSEDAVNQLTMIYELVRRGRLVPQDICTRRICQDSIFLVRGD</sequence>
<evidence type="ECO:0000313" key="2">
    <source>
        <dbReference type="Proteomes" id="UP000744555"/>
    </source>
</evidence>
<gene>
    <name evidence="1" type="ORF">A9179_10295</name>
</gene>
<protein>
    <submittedName>
        <fullName evidence="1">Uncharacterized protein</fullName>
    </submittedName>
</protein>
<comment type="caution">
    <text evidence="1">The sequence shown here is derived from an EMBL/GenBank/DDBJ whole genome shotgun (WGS) entry which is preliminary data.</text>
</comment>
<name>A0ABR7S1J3_AQUAC</name>
<proteinExistence type="predicted"/>
<dbReference type="RefSeq" id="WP_187805749.1">
    <property type="nucleotide sequence ID" value="NZ_LZEU01000001.1"/>
</dbReference>